<dbReference type="PANTHER" id="PTHR30441">
    <property type="entry name" value="DUF748 DOMAIN-CONTAINING PROTEIN"/>
    <property type="match status" value="1"/>
</dbReference>
<feature type="transmembrane region" description="Helical" evidence="2">
    <location>
        <begin position="12"/>
        <end position="31"/>
    </location>
</feature>
<dbReference type="InterPro" id="IPR052894">
    <property type="entry name" value="AsmA-related"/>
</dbReference>
<evidence type="ECO:0000256" key="1">
    <source>
        <dbReference type="SAM" id="MobiDB-lite"/>
    </source>
</evidence>
<evidence type="ECO:0000256" key="2">
    <source>
        <dbReference type="SAM" id="Phobius"/>
    </source>
</evidence>
<dbReference type="InterPro" id="IPR025263">
    <property type="entry name" value="YhdP_central"/>
</dbReference>
<dbReference type="PANTHER" id="PTHR30441:SF8">
    <property type="entry name" value="DUF748 DOMAIN-CONTAINING PROTEIN"/>
    <property type="match status" value="1"/>
</dbReference>
<dbReference type="GO" id="GO:0090313">
    <property type="term" value="P:regulation of protein targeting to membrane"/>
    <property type="evidence" value="ECO:0007669"/>
    <property type="project" value="TreeGrafter"/>
</dbReference>
<dbReference type="Pfam" id="PF13116">
    <property type="entry name" value="YhdP"/>
    <property type="match status" value="1"/>
</dbReference>
<keyword evidence="2" id="KW-0472">Membrane</keyword>
<feature type="region of interest" description="Disordered" evidence="1">
    <location>
        <begin position="1019"/>
        <end position="1040"/>
    </location>
</feature>
<gene>
    <name evidence="4" type="ORF">NUH88_03885</name>
</gene>
<dbReference type="GO" id="GO:0005886">
    <property type="term" value="C:plasma membrane"/>
    <property type="evidence" value="ECO:0007669"/>
    <property type="project" value="TreeGrafter"/>
</dbReference>
<name>A0A9J7AZG8_9PROT</name>
<keyword evidence="2" id="KW-0812">Transmembrane</keyword>
<protein>
    <submittedName>
        <fullName evidence="4">AsmA-like C-terminal domain-containing protein</fullName>
    </submittedName>
</protein>
<reference evidence="4" key="1">
    <citation type="submission" date="2022-08" db="EMBL/GenBank/DDBJ databases">
        <title>Nisaea acidiphila sp. nov., isolated from a marine algal debris and emended description of the genus Nisaea Urios et al. 2008.</title>
        <authorList>
            <person name="Kwon K."/>
        </authorList>
    </citation>
    <scope>NUCLEOTIDE SEQUENCE</scope>
    <source>
        <strain evidence="4">MEBiC11861</strain>
    </source>
</reference>
<evidence type="ECO:0000313" key="4">
    <source>
        <dbReference type="EMBL" id="UUX50845.1"/>
    </source>
</evidence>
<organism evidence="4 5">
    <name type="scientific">Nisaea acidiphila</name>
    <dbReference type="NCBI Taxonomy" id="1862145"/>
    <lineage>
        <taxon>Bacteria</taxon>
        <taxon>Pseudomonadati</taxon>
        <taxon>Pseudomonadota</taxon>
        <taxon>Alphaproteobacteria</taxon>
        <taxon>Rhodospirillales</taxon>
        <taxon>Thalassobaculaceae</taxon>
        <taxon>Nisaea</taxon>
    </lineage>
</organism>
<dbReference type="Proteomes" id="UP001060336">
    <property type="component" value="Chromosome"/>
</dbReference>
<dbReference type="KEGG" id="naci:NUH88_03885"/>
<proteinExistence type="predicted"/>
<accession>A0A9J7AZG8</accession>
<feature type="domain" description="YhdP central" evidence="3">
    <location>
        <begin position="292"/>
        <end position="784"/>
    </location>
</feature>
<evidence type="ECO:0000259" key="3">
    <source>
        <dbReference type="Pfam" id="PF13116"/>
    </source>
</evidence>
<dbReference type="EMBL" id="CP102480">
    <property type="protein sequence ID" value="UUX50845.1"/>
    <property type="molecule type" value="Genomic_DNA"/>
</dbReference>
<keyword evidence="2" id="KW-1133">Transmembrane helix</keyword>
<dbReference type="RefSeq" id="WP_257770084.1">
    <property type="nucleotide sequence ID" value="NZ_CP102480.1"/>
</dbReference>
<evidence type="ECO:0000313" key="5">
    <source>
        <dbReference type="Proteomes" id="UP001060336"/>
    </source>
</evidence>
<dbReference type="AlphaFoldDB" id="A0A9J7AZG8"/>
<keyword evidence="5" id="KW-1185">Reference proteome</keyword>
<sequence>MLRRTTKIALEVAAAVFAGVVVLSALVFWRASTQPIPLEFMKDRVAEALVPAGRGSVTIGELRMEWRGWSRLFEVRVTSLRFDNDAGGVILFAPSADIALSGPRLLLGEIAPVQIAVDQPVLNLERGVDGTYQLYGAAPSGEESSRGDLFSVLQEPGADGSGGLAGLERLERFFLRNATVRMTDRTGTFENIRLSGLDGLFERERDGWRVEARADLAVGEETLEIRGDGNYFYGSRELDGAILFKGLAPELVLSHVPQSPADLAVSGNLSGSVAFSLEDFRSLLNIDIIATTSDGEVTFGSMLPAPVPYDSLRFQVGYDARDDAVALRNFVLERDGMTVSLSGSLRDLAEPALELRTRVTAMPVDEVEGIWPPELFDLARNWATRNLKGGVITEMAATLDGRLDIGETTRLTDVSLEGFMEFDGVTVHYLRPLAPALGVGGRATFTEKRIDASVTRGYLDDIQLKRADVSLTGIHTVSDDYATIEAEIDGPISDILKVLNTKPFGYADALGLAPEEVGGTGSGIMRFEMPLLRVMTFDMVDLQAEGRFTGVSLPSRTTRLPFANGEMAMDLDKTGMLLDGTGELSGLPTQIAFLQSFEEEAEIRRRTHVIVRPDVEKIAQLGLDMRRFAEGEVELDATIEEPRDGDTRVDLVMGLQNTELRVGELEWEKPAGAAGTFRAQIRARDDAVVAIDRFQVATADLAASGAVQFSPENGRPTRFTVDRLQLGETDLSGVIASDGKGGYTANIKGPFADLRELVDGLDHDGAKSKVPLVVNARVDQVLIGKLEPMQDVTLLLEDDGDGNTSLAANGLIGAEPVDLFYTTASGTPHFDLSTQSAGNVMKAFEGFDSISGGRLIASGELEERDGLSGWNVSLSVLDFDLVDAPVMAQLLSAMSLTGLPAVVQGRGVHFSRMDVNMHVSDEKLVLERLLAQGASLGISASGEIDRVKDETDLSGMVVPAYVLNEVLGSIPILGTLLTGGEGEGFLASEFSVSGSLKKPQVTVNPLTALTPGIFRNLFRLGDAPPKDPEPAEPPAQDRSP</sequence>